<protein>
    <submittedName>
        <fullName evidence="1">Uncharacterized protein</fullName>
    </submittedName>
</protein>
<evidence type="ECO:0000313" key="2">
    <source>
        <dbReference type="Proteomes" id="UP000245119"/>
    </source>
</evidence>
<evidence type="ECO:0000313" key="1">
    <source>
        <dbReference type="EMBL" id="PVD18975.1"/>
    </source>
</evidence>
<proteinExistence type="predicted"/>
<organism evidence="1 2">
    <name type="scientific">Pomacea canaliculata</name>
    <name type="common">Golden apple snail</name>
    <dbReference type="NCBI Taxonomy" id="400727"/>
    <lineage>
        <taxon>Eukaryota</taxon>
        <taxon>Metazoa</taxon>
        <taxon>Spiralia</taxon>
        <taxon>Lophotrochozoa</taxon>
        <taxon>Mollusca</taxon>
        <taxon>Gastropoda</taxon>
        <taxon>Caenogastropoda</taxon>
        <taxon>Architaenioglossa</taxon>
        <taxon>Ampullarioidea</taxon>
        <taxon>Ampullariidae</taxon>
        <taxon>Pomacea</taxon>
    </lineage>
</organism>
<keyword evidence="2" id="KW-1185">Reference proteome</keyword>
<reference evidence="1 2" key="1">
    <citation type="submission" date="2018-04" db="EMBL/GenBank/DDBJ databases">
        <title>The genome of golden apple snail Pomacea canaliculata provides insight into stress tolerance and invasive adaptation.</title>
        <authorList>
            <person name="Liu C."/>
            <person name="Liu B."/>
            <person name="Ren Y."/>
            <person name="Zhang Y."/>
            <person name="Wang H."/>
            <person name="Li S."/>
            <person name="Jiang F."/>
            <person name="Yin L."/>
            <person name="Zhang G."/>
            <person name="Qian W."/>
            <person name="Fan W."/>
        </authorList>
    </citation>
    <scope>NUCLEOTIDE SEQUENCE [LARGE SCALE GENOMIC DNA]</scope>
    <source>
        <strain evidence="1">SZHN2017</strain>
        <tissue evidence="1">Muscle</tissue>
    </source>
</reference>
<name>A0A2T7NCU2_POMCA</name>
<sequence length="90" mass="10043">MYSRWNTAERRGPLEGKCRPKEIEIRVAGIKREMSLEWLGEGKLPEPNTSSTQSSITSSPSVCLGFSLSVNLHVRARVLGVETPTRRGRC</sequence>
<accession>A0A2T7NCU2</accession>
<comment type="caution">
    <text evidence="1">The sequence shown here is derived from an EMBL/GenBank/DDBJ whole genome shotgun (WGS) entry which is preliminary data.</text>
</comment>
<dbReference type="EMBL" id="PZQS01000014">
    <property type="protein sequence ID" value="PVD18975.1"/>
    <property type="molecule type" value="Genomic_DNA"/>
</dbReference>
<dbReference type="AlphaFoldDB" id="A0A2T7NCU2"/>
<gene>
    <name evidence="1" type="ORF">C0Q70_21534</name>
</gene>
<dbReference type="Proteomes" id="UP000245119">
    <property type="component" value="Linkage Group LG14"/>
</dbReference>